<dbReference type="EMBL" id="OD005837">
    <property type="protein sequence ID" value="CAD7412159.1"/>
    <property type="molecule type" value="Genomic_DNA"/>
</dbReference>
<name>A0A7R9DCF4_TIMPO</name>
<reference evidence="1" key="1">
    <citation type="submission" date="2020-11" db="EMBL/GenBank/DDBJ databases">
        <authorList>
            <person name="Tran Van P."/>
        </authorList>
    </citation>
    <scope>NUCLEOTIDE SEQUENCE</scope>
</reference>
<sequence>MCLIRGPGTKRNSSFRLTGTGCECDFRGAVTKEHVVISQPIPNLNILDARQLQHQVDLEEHVTWSCTIVTVCCHRTTERKWSSSFSRNA</sequence>
<evidence type="ECO:0000313" key="1">
    <source>
        <dbReference type="EMBL" id="CAD7412159.1"/>
    </source>
</evidence>
<organism evidence="1">
    <name type="scientific">Timema poppense</name>
    <name type="common">Walking stick</name>
    <dbReference type="NCBI Taxonomy" id="170557"/>
    <lineage>
        <taxon>Eukaryota</taxon>
        <taxon>Metazoa</taxon>
        <taxon>Ecdysozoa</taxon>
        <taxon>Arthropoda</taxon>
        <taxon>Hexapoda</taxon>
        <taxon>Insecta</taxon>
        <taxon>Pterygota</taxon>
        <taxon>Neoptera</taxon>
        <taxon>Polyneoptera</taxon>
        <taxon>Phasmatodea</taxon>
        <taxon>Timematodea</taxon>
        <taxon>Timematoidea</taxon>
        <taxon>Timematidae</taxon>
        <taxon>Timema</taxon>
    </lineage>
</organism>
<proteinExistence type="predicted"/>
<dbReference type="AlphaFoldDB" id="A0A7R9DCF4"/>
<protein>
    <submittedName>
        <fullName evidence="1">Uncharacterized protein</fullName>
    </submittedName>
</protein>
<gene>
    <name evidence="1" type="ORF">TPSB3V08_LOCUS8264</name>
</gene>
<accession>A0A7R9DCF4</accession>